<dbReference type="Pfam" id="PF06224">
    <property type="entry name" value="AlkZ-like"/>
    <property type="match status" value="1"/>
</dbReference>
<evidence type="ECO:0000313" key="1">
    <source>
        <dbReference type="EMBL" id="MBB4961554.1"/>
    </source>
</evidence>
<dbReference type="PANTHER" id="PTHR38479">
    <property type="entry name" value="LMO0824 PROTEIN"/>
    <property type="match status" value="1"/>
</dbReference>
<dbReference type="Proteomes" id="UP000578819">
    <property type="component" value="Unassembled WGS sequence"/>
</dbReference>
<gene>
    <name evidence="1" type="ORF">FHR38_005287</name>
</gene>
<proteinExistence type="predicted"/>
<protein>
    <recommendedName>
        <fullName evidence="3">Winged helix DNA-binding domain-containing protein</fullName>
    </recommendedName>
</protein>
<dbReference type="InterPro" id="IPR009351">
    <property type="entry name" value="AlkZ-like"/>
</dbReference>
<reference evidence="1 2" key="1">
    <citation type="submission" date="2020-08" db="EMBL/GenBank/DDBJ databases">
        <title>Sequencing the genomes of 1000 actinobacteria strains.</title>
        <authorList>
            <person name="Klenk H.-P."/>
        </authorList>
    </citation>
    <scope>NUCLEOTIDE SEQUENCE [LARGE SCALE GENOMIC DNA]</scope>
    <source>
        <strain evidence="1 2">DSM 45886</strain>
    </source>
</reference>
<evidence type="ECO:0000313" key="2">
    <source>
        <dbReference type="Proteomes" id="UP000578819"/>
    </source>
</evidence>
<accession>A0A7W7SV74</accession>
<organism evidence="1 2">
    <name type="scientific">Micromonospora polyrhachis</name>
    <dbReference type="NCBI Taxonomy" id="1282883"/>
    <lineage>
        <taxon>Bacteria</taxon>
        <taxon>Bacillati</taxon>
        <taxon>Actinomycetota</taxon>
        <taxon>Actinomycetes</taxon>
        <taxon>Micromonosporales</taxon>
        <taxon>Micromonosporaceae</taxon>
        <taxon>Micromonospora</taxon>
    </lineage>
</organism>
<dbReference type="PANTHER" id="PTHR38479:SF2">
    <property type="entry name" value="WINGED HELIX DNA-BINDING DOMAIN-CONTAINING PROTEIN"/>
    <property type="match status" value="1"/>
</dbReference>
<comment type="caution">
    <text evidence="1">The sequence shown here is derived from an EMBL/GenBank/DDBJ whole genome shotgun (WGS) entry which is preliminary data.</text>
</comment>
<sequence length="389" mass="43361">MTPTRHVYDAERRARLATRHALAPQFRVGSPEAVTRAMTVLHATEPATVYLSCWARTESMTTVDVDRALYDDRSLVKQLAMRRTLFVFPRDLLPAAWSGPATRVAATERARMAKEVVAAGLVTDGNDWLDLARTEVLALLADTPEGRIAQEIRRTVPTIDVKVTVNPHDPWTAASRVLTHLGLTADVVRGTNTAGWSTSRPRWTLMRHWLGDLPDPVTATEGYREIVRRWLYLFGPGTEDDLVWWLGTTKTIARKALADLAAVPVTLDSGQIGWLLPDDLDRVPDPGPWAALLPVLDPTVMGWQERGFFLGPHRDLLFERRGNAGTTAWVNGRAVGCWVQDDTGTVNVRLVEPIAAAEQRLLDTEAQRLTTWLARFRVPTIYTSPAMRP</sequence>
<dbReference type="AlphaFoldDB" id="A0A7W7SV74"/>
<evidence type="ECO:0008006" key="3">
    <source>
        <dbReference type="Google" id="ProtNLM"/>
    </source>
</evidence>
<dbReference type="EMBL" id="JACHJW010000001">
    <property type="protein sequence ID" value="MBB4961554.1"/>
    <property type="molecule type" value="Genomic_DNA"/>
</dbReference>
<name>A0A7W7SV74_9ACTN</name>
<keyword evidence="2" id="KW-1185">Reference proteome</keyword>
<dbReference type="RefSeq" id="WP_184537145.1">
    <property type="nucleotide sequence ID" value="NZ_JACHJW010000001.1"/>
</dbReference>